<organism evidence="1">
    <name type="scientific">marine metagenome</name>
    <dbReference type="NCBI Taxonomy" id="408172"/>
    <lineage>
        <taxon>unclassified sequences</taxon>
        <taxon>metagenomes</taxon>
        <taxon>ecological metagenomes</taxon>
    </lineage>
</organism>
<feature type="non-terminal residue" evidence="1">
    <location>
        <position position="296"/>
    </location>
</feature>
<protein>
    <recommendedName>
        <fullName evidence="2">Right handed beta helix domain-containing protein</fullName>
    </recommendedName>
</protein>
<dbReference type="EMBL" id="UINC01117140">
    <property type="protein sequence ID" value="SVC89359.1"/>
    <property type="molecule type" value="Genomic_DNA"/>
</dbReference>
<evidence type="ECO:0008006" key="2">
    <source>
        <dbReference type="Google" id="ProtNLM"/>
    </source>
</evidence>
<dbReference type="Gene3D" id="2.160.20.10">
    <property type="entry name" value="Single-stranded right-handed beta-helix, Pectin lyase-like"/>
    <property type="match status" value="1"/>
</dbReference>
<dbReference type="AlphaFoldDB" id="A0A382QV41"/>
<dbReference type="InterPro" id="IPR011050">
    <property type="entry name" value="Pectin_lyase_fold/virulence"/>
</dbReference>
<accession>A0A382QV41</accession>
<dbReference type="SUPFAM" id="SSF51126">
    <property type="entry name" value="Pectin lyase-like"/>
    <property type="match status" value="1"/>
</dbReference>
<name>A0A382QV41_9ZZZZ</name>
<evidence type="ECO:0000313" key="1">
    <source>
        <dbReference type="EMBL" id="SVC89359.1"/>
    </source>
</evidence>
<proteinExistence type="predicted"/>
<reference evidence="1" key="1">
    <citation type="submission" date="2018-05" db="EMBL/GenBank/DDBJ databases">
        <authorList>
            <person name="Lanie J.A."/>
            <person name="Ng W.-L."/>
            <person name="Kazmierczak K.M."/>
            <person name="Andrzejewski T.M."/>
            <person name="Davidsen T.M."/>
            <person name="Wayne K.J."/>
            <person name="Tettelin H."/>
            <person name="Glass J.I."/>
            <person name="Rusch D."/>
            <person name="Podicherti R."/>
            <person name="Tsui H.-C.T."/>
            <person name="Winkler M.E."/>
        </authorList>
    </citation>
    <scope>NUCLEOTIDE SEQUENCE</scope>
</reference>
<sequence length="296" mass="31673">MRTEFSRFITLGLVSLVIYVPKSLATDVSGILSSDTTWSLSDSPYSVTGDVQIPSGVKLTIESGVVVQFEGAYEILVKGSVAVNGTEAQPVVFQSNTAGTSSGATIFMFKETNLSLSQLSHVKFQDANRAIQVSEDQAPIKNSGTLTISNVEITNSDVYTDGYTTTAKLVLENAVLDDVTVKGTYPRSEPIEIKNATISNSTIFSDSYNYGIKIEDSTASNTYFRHGCCGSKLEFEDSVVTDSSVGGREGHIIIKNSKFLGSPVKINEGGGSLTIENSVIEYTTEARTVYSGGWGT</sequence>
<dbReference type="InterPro" id="IPR012334">
    <property type="entry name" value="Pectin_lyas_fold"/>
</dbReference>
<gene>
    <name evidence="1" type="ORF">METZ01_LOCUS342213</name>
</gene>